<reference evidence="5 6" key="1">
    <citation type="journal article" date="2018" name="Genome Announc.">
        <title>Genome Sequence of Geothermobacter sp. HR-1 Iron Reducer from the Loihi Seamount.</title>
        <authorList>
            <person name="Smith H."/>
            <person name="Abuyen K."/>
            <person name="Tremblay J."/>
            <person name="Savalia P."/>
            <person name="Perez-Rodriguez I."/>
            <person name="Emerson D."/>
            <person name="Tully B."/>
            <person name="Amend J."/>
        </authorList>
    </citation>
    <scope>NUCLEOTIDE SEQUENCE [LARGE SCALE GENOMIC DNA]</scope>
    <source>
        <strain evidence="5 6">HR-1</strain>
    </source>
</reference>
<evidence type="ECO:0000256" key="2">
    <source>
        <dbReference type="ARBA" id="ARBA00022679"/>
    </source>
</evidence>
<dbReference type="Proteomes" id="UP000236340">
    <property type="component" value="Unassembled WGS sequence"/>
</dbReference>
<name>A0A2K2H822_9BACT</name>
<dbReference type="PANTHER" id="PTHR43042:SF3">
    <property type="entry name" value="RIBOSOMAL RNA LARGE SUBUNIT METHYLTRANSFERASE YWBD-RELATED"/>
    <property type="match status" value="1"/>
</dbReference>
<keyword evidence="1 5" id="KW-0489">Methyltransferase</keyword>
<dbReference type="RefSeq" id="WP_103116073.1">
    <property type="nucleotide sequence ID" value="NZ_PPFX01000031.1"/>
</dbReference>
<dbReference type="Gene3D" id="3.40.50.150">
    <property type="entry name" value="Vaccinia Virus protein VP39"/>
    <property type="match status" value="1"/>
</dbReference>
<keyword evidence="3" id="KW-0949">S-adenosyl-L-methionine</keyword>
<protein>
    <submittedName>
        <fullName evidence="5">SAM-dependent methyltransferase</fullName>
    </submittedName>
</protein>
<dbReference type="GO" id="GO:0008168">
    <property type="term" value="F:methyltransferase activity"/>
    <property type="evidence" value="ECO:0007669"/>
    <property type="project" value="UniProtKB-KW"/>
</dbReference>
<evidence type="ECO:0000256" key="1">
    <source>
        <dbReference type="ARBA" id="ARBA00022603"/>
    </source>
</evidence>
<dbReference type="OrthoDB" id="9805492at2"/>
<evidence type="ECO:0000259" key="4">
    <source>
        <dbReference type="Pfam" id="PF10672"/>
    </source>
</evidence>
<dbReference type="PANTHER" id="PTHR43042">
    <property type="entry name" value="SAM-DEPENDENT METHYLTRANSFERASE"/>
    <property type="match status" value="1"/>
</dbReference>
<comment type="caution">
    <text evidence="5">The sequence shown here is derived from an EMBL/GenBank/DDBJ whole genome shotgun (WGS) entry which is preliminary data.</text>
</comment>
<dbReference type="Pfam" id="PF10672">
    <property type="entry name" value="Methyltrans_SAM"/>
    <property type="match status" value="1"/>
</dbReference>
<dbReference type="AlphaFoldDB" id="A0A2K2H822"/>
<organism evidence="5 6">
    <name type="scientific">Geothermobacter hydrogeniphilus</name>
    <dbReference type="NCBI Taxonomy" id="1969733"/>
    <lineage>
        <taxon>Bacteria</taxon>
        <taxon>Pseudomonadati</taxon>
        <taxon>Thermodesulfobacteriota</taxon>
        <taxon>Desulfuromonadia</taxon>
        <taxon>Desulfuromonadales</taxon>
        <taxon>Geothermobacteraceae</taxon>
        <taxon>Geothermobacter</taxon>
    </lineage>
</organism>
<evidence type="ECO:0000313" key="6">
    <source>
        <dbReference type="Proteomes" id="UP000236340"/>
    </source>
</evidence>
<feature type="domain" description="S-adenosylmethionine-dependent methyltransferase" evidence="4">
    <location>
        <begin position="25"/>
        <end position="304"/>
    </location>
</feature>
<evidence type="ECO:0000256" key="3">
    <source>
        <dbReference type="ARBA" id="ARBA00022691"/>
    </source>
</evidence>
<gene>
    <name evidence="5" type="ORF">C2E25_12520</name>
</gene>
<dbReference type="SUPFAM" id="SSF53335">
    <property type="entry name" value="S-adenosyl-L-methionine-dependent methyltransferases"/>
    <property type="match status" value="1"/>
</dbReference>
<dbReference type="InterPro" id="IPR029063">
    <property type="entry name" value="SAM-dependent_MTases_sf"/>
</dbReference>
<proteinExistence type="predicted"/>
<dbReference type="EMBL" id="PPFX01000031">
    <property type="protein sequence ID" value="PNU19399.1"/>
    <property type="molecule type" value="Genomic_DNA"/>
</dbReference>
<accession>A0A2K2H822</accession>
<dbReference type="GO" id="GO:0032259">
    <property type="term" value="P:methylation"/>
    <property type="evidence" value="ECO:0007669"/>
    <property type="project" value="UniProtKB-KW"/>
</dbReference>
<dbReference type="CDD" id="cd02440">
    <property type="entry name" value="AdoMet_MTases"/>
    <property type="match status" value="1"/>
</dbReference>
<keyword evidence="2 5" id="KW-0808">Transferase</keyword>
<dbReference type="InterPro" id="IPR019614">
    <property type="entry name" value="SAM-dep_methyl-trfase"/>
</dbReference>
<sequence>MTRDFSLLIAELEPRLPAAGSPAAKRLLHGRGGAFPGLEHLVLDWYPPLLHLICYRPPAEDLPGRLATWLAERLDPQPRGLVLQRRDLPGAPQNLVWGRMPEHPLAIEDGLRYQLHFDRGQNIGFFPDMAVGRRLVRKRAAGQRILNLFAYTCSFSVAALNGGAGQVINLDMSRNALDWGRRNHQLNNLDPRRAGFLAHDLFKSFGKLRRLGPFDLVIADPPDTQGNSFVPERDWPRLLRRLPELLAPGGELLACMAVPRLGRSFLAATIAEHASFLELMETLRAGEDFPEADPDKGLHLLRYRNVSTPKNCF</sequence>
<evidence type="ECO:0000313" key="5">
    <source>
        <dbReference type="EMBL" id="PNU19399.1"/>
    </source>
</evidence>